<feature type="domain" description="Helicase C-terminal" evidence="12">
    <location>
        <begin position="327"/>
        <end position="470"/>
    </location>
</feature>
<sequence length="470" mass="52015">MLTLRFEDGTIRLSGDVPAGLPGVERDHRSRTGRAPAVRYHEIRRALDERGVAVEDRVLDRQSLDLQSAYELREYQRTALDAWLDTDDTGNSAAESQPAPRGVLELPTGSGKTVIGIAAIERLGVPTLVVVPTIDLLEQWREELQREFHVPVGQFGGGKQVAEALTVSTYDSAYLRADDVGDQFGLLLCDEVHHLGGEGYRDIGRLFAAPARLGLTATFERPDGAHEVIEDLVGPVVYRLDADDLAGDHLAEYDLKRIEVALTPEEREAYERHQGTFTDYLAQSTIELRSGSDYQELVKRSGSDPRAREALLAKQRAREIMMNADRKVGELASILDRHREDRVIVFTAHTDLVYRLSERFLMPAITGETSADERREILSRFRAGTYSTIVTANVLNEGIDVPDANVAVVLSGSGSEREFTQRLGRILRPKGGDNGDGDSNGDGTASPGRALLYEIVSEETAEERVARRRR</sequence>
<evidence type="ECO:0000313" key="13">
    <source>
        <dbReference type="EMBL" id="SEO85562.1"/>
    </source>
</evidence>
<proteinExistence type="inferred from homology"/>
<keyword evidence="2" id="KW-0547">Nucleotide-binding</keyword>
<evidence type="ECO:0000259" key="12">
    <source>
        <dbReference type="PROSITE" id="PS51194"/>
    </source>
</evidence>
<feature type="domain" description="Helicase ATP-binding" evidence="11">
    <location>
        <begin position="93"/>
        <end position="237"/>
    </location>
</feature>
<evidence type="ECO:0000256" key="1">
    <source>
        <dbReference type="ARBA" id="ARBA00006637"/>
    </source>
</evidence>
<keyword evidence="3" id="KW-0378">Hydrolase</keyword>
<name>A0A1H8T3W4_9EURY</name>
<comment type="similarity">
    <text evidence="1">Belongs to the helicase family. RAD25/XPB subfamily.</text>
</comment>
<dbReference type="EC" id="5.6.2.4" evidence="8"/>
<dbReference type="RefSeq" id="WP_092662690.1">
    <property type="nucleotide sequence ID" value="NZ_FOCX01000021.1"/>
</dbReference>
<dbReference type="GO" id="GO:0043138">
    <property type="term" value="F:3'-5' DNA helicase activity"/>
    <property type="evidence" value="ECO:0007669"/>
    <property type="project" value="UniProtKB-EC"/>
</dbReference>
<dbReference type="InterPro" id="IPR001650">
    <property type="entry name" value="Helicase_C-like"/>
</dbReference>
<organism evidence="13 14">
    <name type="scientific">Halorientalis persicus</name>
    <dbReference type="NCBI Taxonomy" id="1367881"/>
    <lineage>
        <taxon>Archaea</taxon>
        <taxon>Methanobacteriati</taxon>
        <taxon>Methanobacteriota</taxon>
        <taxon>Stenosarchaea group</taxon>
        <taxon>Halobacteria</taxon>
        <taxon>Halobacteriales</taxon>
        <taxon>Haloarculaceae</taxon>
        <taxon>Halorientalis</taxon>
    </lineage>
</organism>
<dbReference type="InterPro" id="IPR027417">
    <property type="entry name" value="P-loop_NTPase"/>
</dbReference>
<dbReference type="PANTHER" id="PTHR11274">
    <property type="entry name" value="RAD25/XP-B DNA REPAIR HELICASE"/>
    <property type="match status" value="1"/>
</dbReference>
<evidence type="ECO:0000256" key="3">
    <source>
        <dbReference type="ARBA" id="ARBA00022801"/>
    </source>
</evidence>
<comment type="catalytic activity">
    <reaction evidence="9">
        <text>ATP + H2O = ADP + phosphate + H(+)</text>
        <dbReference type="Rhea" id="RHEA:13065"/>
        <dbReference type="ChEBI" id="CHEBI:15377"/>
        <dbReference type="ChEBI" id="CHEBI:15378"/>
        <dbReference type="ChEBI" id="CHEBI:30616"/>
        <dbReference type="ChEBI" id="CHEBI:43474"/>
        <dbReference type="ChEBI" id="CHEBI:456216"/>
        <dbReference type="EC" id="5.6.2.4"/>
    </reaction>
</comment>
<dbReference type="CDD" id="cd18789">
    <property type="entry name" value="SF2_C_XPB"/>
    <property type="match status" value="1"/>
</dbReference>
<dbReference type="CDD" id="cd17926">
    <property type="entry name" value="DEXHc_RE"/>
    <property type="match status" value="1"/>
</dbReference>
<reference evidence="14" key="1">
    <citation type="submission" date="2016-10" db="EMBL/GenBank/DDBJ databases">
        <authorList>
            <person name="Varghese N."/>
            <person name="Submissions S."/>
        </authorList>
    </citation>
    <scope>NUCLEOTIDE SEQUENCE [LARGE SCALE GENOMIC DNA]</scope>
    <source>
        <strain evidence="14">IBRC-M 10043</strain>
    </source>
</reference>
<dbReference type="SMART" id="SM00487">
    <property type="entry name" value="DEXDc"/>
    <property type="match status" value="1"/>
</dbReference>
<keyword evidence="5" id="KW-0067">ATP-binding</keyword>
<dbReference type="Pfam" id="PF04851">
    <property type="entry name" value="ResIII"/>
    <property type="match status" value="1"/>
</dbReference>
<evidence type="ECO:0000256" key="6">
    <source>
        <dbReference type="ARBA" id="ARBA00023235"/>
    </source>
</evidence>
<gene>
    <name evidence="13" type="ORF">SAMN05216388_102118</name>
</gene>
<dbReference type="Pfam" id="PF16203">
    <property type="entry name" value="ERCC3_RAD25_C"/>
    <property type="match status" value="1"/>
</dbReference>
<dbReference type="Gene3D" id="3.40.50.300">
    <property type="entry name" value="P-loop containing nucleotide triphosphate hydrolases"/>
    <property type="match status" value="2"/>
</dbReference>
<evidence type="ECO:0000256" key="7">
    <source>
        <dbReference type="ARBA" id="ARBA00034617"/>
    </source>
</evidence>
<dbReference type="GO" id="GO:0016787">
    <property type="term" value="F:hydrolase activity"/>
    <property type="evidence" value="ECO:0007669"/>
    <property type="project" value="UniProtKB-KW"/>
</dbReference>
<dbReference type="InterPro" id="IPR032438">
    <property type="entry name" value="ERCC3_RAD25_C"/>
</dbReference>
<protein>
    <recommendedName>
        <fullName evidence="8">DNA 3'-5' helicase</fullName>
        <ecNumber evidence="8">5.6.2.4</ecNumber>
    </recommendedName>
</protein>
<evidence type="ECO:0000256" key="4">
    <source>
        <dbReference type="ARBA" id="ARBA00022806"/>
    </source>
</evidence>
<dbReference type="InterPro" id="IPR006935">
    <property type="entry name" value="Helicase/UvrB_N"/>
</dbReference>
<keyword evidence="14" id="KW-1185">Reference proteome</keyword>
<dbReference type="Pfam" id="PF18458">
    <property type="entry name" value="XPB_DRD"/>
    <property type="match status" value="1"/>
</dbReference>
<dbReference type="PROSITE" id="PS51192">
    <property type="entry name" value="HELICASE_ATP_BIND_1"/>
    <property type="match status" value="1"/>
</dbReference>
<evidence type="ECO:0000256" key="9">
    <source>
        <dbReference type="ARBA" id="ARBA00048988"/>
    </source>
</evidence>
<keyword evidence="4 13" id="KW-0347">Helicase</keyword>
<evidence type="ECO:0000256" key="10">
    <source>
        <dbReference type="SAM" id="MobiDB-lite"/>
    </source>
</evidence>
<dbReference type="SMART" id="SM00490">
    <property type="entry name" value="HELICc"/>
    <property type="match status" value="1"/>
</dbReference>
<evidence type="ECO:0000256" key="2">
    <source>
        <dbReference type="ARBA" id="ARBA00022741"/>
    </source>
</evidence>
<evidence type="ECO:0000313" key="14">
    <source>
        <dbReference type="Proteomes" id="UP000198775"/>
    </source>
</evidence>
<evidence type="ECO:0000256" key="8">
    <source>
        <dbReference type="ARBA" id="ARBA00034808"/>
    </source>
</evidence>
<dbReference type="PROSITE" id="PS51194">
    <property type="entry name" value="HELICASE_CTER"/>
    <property type="match status" value="1"/>
</dbReference>
<dbReference type="PANTHER" id="PTHR11274:SF0">
    <property type="entry name" value="GENERAL TRANSCRIPTION AND DNA REPAIR FACTOR IIH HELICASE SUBUNIT XPB"/>
    <property type="match status" value="1"/>
</dbReference>
<dbReference type="InterPro" id="IPR014001">
    <property type="entry name" value="Helicase_ATP-bd"/>
</dbReference>
<dbReference type="GO" id="GO:0003677">
    <property type="term" value="F:DNA binding"/>
    <property type="evidence" value="ECO:0007669"/>
    <property type="project" value="InterPro"/>
</dbReference>
<dbReference type="GO" id="GO:0005524">
    <property type="term" value="F:ATP binding"/>
    <property type="evidence" value="ECO:0007669"/>
    <property type="project" value="UniProtKB-KW"/>
</dbReference>
<dbReference type="Proteomes" id="UP000198775">
    <property type="component" value="Unassembled WGS sequence"/>
</dbReference>
<feature type="region of interest" description="Disordered" evidence="10">
    <location>
        <begin position="426"/>
        <end position="449"/>
    </location>
</feature>
<dbReference type="Gene3D" id="6.10.140.1180">
    <property type="match status" value="1"/>
</dbReference>
<dbReference type="InterPro" id="IPR040699">
    <property type="entry name" value="XPB_DRD"/>
</dbReference>
<keyword evidence="6" id="KW-0413">Isomerase</keyword>
<accession>A0A1H8T3W4</accession>
<dbReference type="AlphaFoldDB" id="A0A1H8T3W4"/>
<dbReference type="InterPro" id="IPR050615">
    <property type="entry name" value="ATP-dep_DNA_Helicase"/>
</dbReference>
<dbReference type="SUPFAM" id="SSF52540">
    <property type="entry name" value="P-loop containing nucleoside triphosphate hydrolases"/>
    <property type="match status" value="1"/>
</dbReference>
<dbReference type="Gene3D" id="3.40.1170.30">
    <property type="match status" value="1"/>
</dbReference>
<evidence type="ECO:0000256" key="5">
    <source>
        <dbReference type="ARBA" id="ARBA00022840"/>
    </source>
</evidence>
<comment type="catalytic activity">
    <reaction evidence="7">
        <text>Couples ATP hydrolysis with the unwinding of duplex DNA by translocating in the 3'-5' direction.</text>
        <dbReference type="EC" id="5.6.2.4"/>
    </reaction>
</comment>
<dbReference type="EMBL" id="FOCX01000021">
    <property type="protein sequence ID" value="SEO85562.1"/>
    <property type="molecule type" value="Genomic_DNA"/>
</dbReference>
<evidence type="ECO:0000259" key="11">
    <source>
        <dbReference type="PROSITE" id="PS51192"/>
    </source>
</evidence>